<dbReference type="EMBL" id="LAZR01063473">
    <property type="protein sequence ID" value="KKK59449.1"/>
    <property type="molecule type" value="Genomic_DNA"/>
</dbReference>
<feature type="region of interest" description="Disordered" evidence="2">
    <location>
        <begin position="145"/>
        <end position="178"/>
    </location>
</feature>
<feature type="compositionally biased region" description="Low complexity" evidence="2">
    <location>
        <begin position="153"/>
        <end position="171"/>
    </location>
</feature>
<dbReference type="Gene3D" id="2.60.40.3500">
    <property type="match status" value="1"/>
</dbReference>
<dbReference type="Pfam" id="PF11741">
    <property type="entry name" value="AMIN"/>
    <property type="match status" value="1"/>
</dbReference>
<dbReference type="InterPro" id="IPR050695">
    <property type="entry name" value="N-acetylmuramoyl_amidase_3"/>
</dbReference>
<protein>
    <recommendedName>
        <fullName evidence="3">AMIN domain-containing protein</fullName>
    </recommendedName>
</protein>
<keyword evidence="1" id="KW-0378">Hydrolase</keyword>
<dbReference type="GO" id="GO:0008745">
    <property type="term" value="F:N-acetylmuramoyl-L-alanine amidase activity"/>
    <property type="evidence" value="ECO:0007669"/>
    <property type="project" value="TreeGrafter"/>
</dbReference>
<sequence length="178" mass="19335">MRFKRTGITVLAAVLLLWTAEAALAGSTVSNIRHWTGPKYTRVVVDVEGPAKYTVNRLRSPERMFLDFSGTKLGSGKKQSVSVNDGLVGGIRSAQYDKDTVRVVLDLDGGSGYRIFSLDNPTRVVIDVFRKNPESQVKTFMASMKPVKDSTNQAPVATARQKAATARRPAPVEAAKPA</sequence>
<dbReference type="PANTHER" id="PTHR30404:SF0">
    <property type="entry name" value="N-ACETYLMURAMOYL-L-ALANINE AMIDASE AMIC"/>
    <property type="match status" value="1"/>
</dbReference>
<comment type="caution">
    <text evidence="4">The sequence shown here is derived from an EMBL/GenBank/DDBJ whole genome shotgun (WGS) entry which is preliminary data.</text>
</comment>
<reference evidence="4" key="1">
    <citation type="journal article" date="2015" name="Nature">
        <title>Complex archaea that bridge the gap between prokaryotes and eukaryotes.</title>
        <authorList>
            <person name="Spang A."/>
            <person name="Saw J.H."/>
            <person name="Jorgensen S.L."/>
            <person name="Zaremba-Niedzwiedzka K."/>
            <person name="Martijn J."/>
            <person name="Lind A.E."/>
            <person name="van Eijk R."/>
            <person name="Schleper C."/>
            <person name="Guy L."/>
            <person name="Ettema T.J."/>
        </authorList>
    </citation>
    <scope>NUCLEOTIDE SEQUENCE</scope>
</reference>
<feature type="domain" description="AMIN" evidence="3">
    <location>
        <begin position="31"/>
        <end position="109"/>
    </location>
</feature>
<dbReference type="GO" id="GO:0030288">
    <property type="term" value="C:outer membrane-bounded periplasmic space"/>
    <property type="evidence" value="ECO:0007669"/>
    <property type="project" value="TreeGrafter"/>
</dbReference>
<evidence type="ECO:0000313" key="4">
    <source>
        <dbReference type="EMBL" id="KKK59449.1"/>
    </source>
</evidence>
<dbReference type="AlphaFoldDB" id="A0A0F8YZG0"/>
<dbReference type="InterPro" id="IPR021731">
    <property type="entry name" value="AMIN_dom"/>
</dbReference>
<name>A0A0F8YZG0_9ZZZZ</name>
<evidence type="ECO:0000259" key="3">
    <source>
        <dbReference type="Pfam" id="PF11741"/>
    </source>
</evidence>
<evidence type="ECO:0000256" key="1">
    <source>
        <dbReference type="ARBA" id="ARBA00022801"/>
    </source>
</evidence>
<gene>
    <name evidence="4" type="ORF">LCGC14_3034270</name>
</gene>
<proteinExistence type="predicted"/>
<accession>A0A0F8YZG0</accession>
<dbReference type="PANTHER" id="PTHR30404">
    <property type="entry name" value="N-ACETYLMURAMOYL-L-ALANINE AMIDASE"/>
    <property type="match status" value="1"/>
</dbReference>
<evidence type="ECO:0000256" key="2">
    <source>
        <dbReference type="SAM" id="MobiDB-lite"/>
    </source>
</evidence>
<organism evidence="4">
    <name type="scientific">marine sediment metagenome</name>
    <dbReference type="NCBI Taxonomy" id="412755"/>
    <lineage>
        <taxon>unclassified sequences</taxon>
        <taxon>metagenomes</taxon>
        <taxon>ecological metagenomes</taxon>
    </lineage>
</organism>
<feature type="non-terminal residue" evidence="4">
    <location>
        <position position="178"/>
    </location>
</feature>